<dbReference type="GO" id="GO:0016020">
    <property type="term" value="C:membrane"/>
    <property type="evidence" value="ECO:0007669"/>
    <property type="project" value="UniProtKB-UniRule"/>
</dbReference>
<dbReference type="AlphaFoldDB" id="A0A937G111"/>
<evidence type="ECO:0000256" key="1">
    <source>
        <dbReference type="PROSITE-ProRule" id="PRU00473"/>
    </source>
</evidence>
<evidence type="ECO:0000313" key="5">
    <source>
        <dbReference type="Proteomes" id="UP000614216"/>
    </source>
</evidence>
<name>A0A937G111_9BACT</name>
<dbReference type="Proteomes" id="UP000614216">
    <property type="component" value="Unassembled WGS sequence"/>
</dbReference>
<proteinExistence type="predicted"/>
<keyword evidence="1" id="KW-0472">Membrane</keyword>
<dbReference type="CDD" id="cd07185">
    <property type="entry name" value="OmpA_C-like"/>
    <property type="match status" value="1"/>
</dbReference>
<dbReference type="PANTHER" id="PTHR30329">
    <property type="entry name" value="STATOR ELEMENT OF FLAGELLAR MOTOR COMPLEX"/>
    <property type="match status" value="1"/>
</dbReference>
<dbReference type="InterPro" id="IPR050330">
    <property type="entry name" value="Bact_OuterMem_StrucFunc"/>
</dbReference>
<sequence>MKYLVAFFILIMVSACVTQKKYDDLLSEKIQLESDLANCKDSLESADGSLKRLDKSVNKLRTDTTVLGQKIRQTESVLSGLNREHDQLETYYNNLLNNSGKLTRDLAQQQERLLALKENLEQTKRVNESLSTDLSERERKVKELESILKNKDKAVQELKKKITSALLSFKENDLTVEVKNGKVYVSLAEQLLFQSGSTVIDKKGVMALQQLAKALKDQNDIHIMVEGHTDDVPISRTSQYMKDNWDLSVLRATSIIRILTEAGVASNQVTAAGRGEFSPVGINDDAQGRQKNRRTEIIITPDLDELFRILETN</sequence>
<reference evidence="4" key="1">
    <citation type="submission" date="2021-01" db="EMBL/GenBank/DDBJ databases">
        <title>Fulvivirga kasyanovii gen. nov., sp nov., a novel member of the phylum Bacteroidetes isolated from seawater in a mussel farm.</title>
        <authorList>
            <person name="Zhao L.-H."/>
            <person name="Wang Z.-J."/>
        </authorList>
    </citation>
    <scope>NUCLEOTIDE SEQUENCE</scope>
    <source>
        <strain evidence="4">29W222</strain>
    </source>
</reference>
<gene>
    <name evidence="4" type="ORF">JMN32_17865</name>
</gene>
<organism evidence="4 5">
    <name type="scientific">Fulvivirga marina</name>
    <dbReference type="NCBI Taxonomy" id="2494733"/>
    <lineage>
        <taxon>Bacteria</taxon>
        <taxon>Pseudomonadati</taxon>
        <taxon>Bacteroidota</taxon>
        <taxon>Cytophagia</taxon>
        <taxon>Cytophagales</taxon>
        <taxon>Fulvivirgaceae</taxon>
        <taxon>Fulvivirga</taxon>
    </lineage>
</organism>
<dbReference type="SUPFAM" id="SSF103088">
    <property type="entry name" value="OmpA-like"/>
    <property type="match status" value="1"/>
</dbReference>
<dbReference type="Gene3D" id="1.20.5.490">
    <property type="entry name" value="Single helix bin"/>
    <property type="match status" value="1"/>
</dbReference>
<accession>A0A937G111</accession>
<dbReference type="PROSITE" id="PS51257">
    <property type="entry name" value="PROKAR_LIPOPROTEIN"/>
    <property type="match status" value="1"/>
</dbReference>
<feature type="domain" description="OmpA-like" evidence="3">
    <location>
        <begin position="180"/>
        <end position="303"/>
    </location>
</feature>
<dbReference type="InterPro" id="IPR036737">
    <property type="entry name" value="OmpA-like_sf"/>
</dbReference>
<protein>
    <submittedName>
        <fullName evidence="4">OmpA family protein</fullName>
    </submittedName>
</protein>
<evidence type="ECO:0000259" key="3">
    <source>
        <dbReference type="PROSITE" id="PS51123"/>
    </source>
</evidence>
<comment type="caution">
    <text evidence="4">The sequence shown here is derived from an EMBL/GenBank/DDBJ whole genome shotgun (WGS) entry which is preliminary data.</text>
</comment>
<dbReference type="Gene3D" id="3.30.1330.60">
    <property type="entry name" value="OmpA-like domain"/>
    <property type="match status" value="1"/>
</dbReference>
<dbReference type="PANTHER" id="PTHR30329:SF21">
    <property type="entry name" value="LIPOPROTEIN YIAD-RELATED"/>
    <property type="match status" value="1"/>
</dbReference>
<dbReference type="EMBL" id="JAEUGD010000058">
    <property type="protein sequence ID" value="MBL6448191.1"/>
    <property type="molecule type" value="Genomic_DNA"/>
</dbReference>
<dbReference type="InterPro" id="IPR006665">
    <property type="entry name" value="OmpA-like"/>
</dbReference>
<dbReference type="PROSITE" id="PS51123">
    <property type="entry name" value="OMPA_2"/>
    <property type="match status" value="1"/>
</dbReference>
<dbReference type="SUPFAM" id="SSF57997">
    <property type="entry name" value="Tropomyosin"/>
    <property type="match status" value="1"/>
</dbReference>
<keyword evidence="2" id="KW-0175">Coiled coil</keyword>
<evidence type="ECO:0000256" key="2">
    <source>
        <dbReference type="SAM" id="Coils"/>
    </source>
</evidence>
<dbReference type="Pfam" id="PF00691">
    <property type="entry name" value="OmpA"/>
    <property type="match status" value="1"/>
</dbReference>
<keyword evidence="5" id="KW-1185">Reference proteome</keyword>
<feature type="coiled-coil region" evidence="2">
    <location>
        <begin position="78"/>
        <end position="161"/>
    </location>
</feature>
<evidence type="ECO:0000313" key="4">
    <source>
        <dbReference type="EMBL" id="MBL6448191.1"/>
    </source>
</evidence>